<protein>
    <submittedName>
        <fullName evidence="1">Uncharacterized protein</fullName>
    </submittedName>
</protein>
<accession>A0ABT0LJ23</accession>
<comment type="caution">
    <text evidence="1">The sequence shown here is derived from an EMBL/GenBank/DDBJ whole genome shotgun (WGS) entry which is preliminary data.</text>
</comment>
<keyword evidence="2" id="KW-1185">Reference proteome</keyword>
<organism evidence="1 2">
    <name type="scientific">Shewanella surugensis</name>
    <dbReference type="NCBI Taxonomy" id="212020"/>
    <lineage>
        <taxon>Bacteria</taxon>
        <taxon>Pseudomonadati</taxon>
        <taxon>Pseudomonadota</taxon>
        <taxon>Gammaproteobacteria</taxon>
        <taxon>Alteromonadales</taxon>
        <taxon>Shewanellaceae</taxon>
        <taxon>Shewanella</taxon>
    </lineage>
</organism>
<evidence type="ECO:0000313" key="2">
    <source>
        <dbReference type="Proteomes" id="UP001203423"/>
    </source>
</evidence>
<evidence type="ECO:0000313" key="1">
    <source>
        <dbReference type="EMBL" id="MCL1127599.1"/>
    </source>
</evidence>
<dbReference type="RefSeq" id="WP_248943039.1">
    <property type="nucleotide sequence ID" value="NZ_JAKIKS010000179.1"/>
</dbReference>
<proteinExistence type="predicted"/>
<reference evidence="1 2" key="1">
    <citation type="submission" date="2022-01" db="EMBL/GenBank/DDBJ databases">
        <title>Whole genome-based taxonomy of the Shewanellaceae.</title>
        <authorList>
            <person name="Martin-Rodriguez A.J."/>
        </authorList>
    </citation>
    <scope>NUCLEOTIDE SEQUENCE [LARGE SCALE GENOMIC DNA]</scope>
    <source>
        <strain evidence="1 2">DSM 17177</strain>
    </source>
</reference>
<dbReference type="Proteomes" id="UP001203423">
    <property type="component" value="Unassembled WGS sequence"/>
</dbReference>
<dbReference type="EMBL" id="JAKIKS010000179">
    <property type="protein sequence ID" value="MCL1127599.1"/>
    <property type="molecule type" value="Genomic_DNA"/>
</dbReference>
<sequence>MASKYDASNSTWHRYREAGPTIFDQSMMIVVDDWGVDNAPKKSCSLEVMPPSINGYALPLLC</sequence>
<name>A0ABT0LJ23_9GAMM</name>
<gene>
    <name evidence="1" type="ORF">L2764_24770</name>
</gene>